<evidence type="ECO:0000313" key="2">
    <source>
        <dbReference type="Proteomes" id="UP000244898"/>
    </source>
</evidence>
<protein>
    <recommendedName>
        <fullName evidence="3">HNH nuclease domain-containing protein</fullName>
    </recommendedName>
</protein>
<reference evidence="2" key="1">
    <citation type="submission" date="2018-03" db="EMBL/GenBank/DDBJ databases">
        <authorList>
            <person name="Rodrigo-Torres L."/>
            <person name="Arahal R. D."/>
            <person name="Lucena T."/>
        </authorList>
    </citation>
    <scope>NUCLEOTIDE SEQUENCE [LARGE SCALE GENOMIC DNA]</scope>
    <source>
        <strain evidence="2">CECT 7615</strain>
    </source>
</reference>
<name>A0A2R8CAC0_9RHOB</name>
<organism evidence="1 2">
    <name type="scientific">Falsiruegeria mediterranea M17</name>
    <dbReference type="NCBI Taxonomy" id="1200281"/>
    <lineage>
        <taxon>Bacteria</taxon>
        <taxon>Pseudomonadati</taxon>
        <taxon>Pseudomonadota</taxon>
        <taxon>Alphaproteobacteria</taxon>
        <taxon>Rhodobacterales</taxon>
        <taxon>Roseobacteraceae</taxon>
        <taxon>Falsiruegeria</taxon>
    </lineage>
</organism>
<dbReference type="Proteomes" id="UP000244898">
    <property type="component" value="Unassembled WGS sequence"/>
</dbReference>
<gene>
    <name evidence="1" type="ORF">TRM7615_02907</name>
</gene>
<evidence type="ECO:0000313" key="1">
    <source>
        <dbReference type="EMBL" id="SPJ29390.1"/>
    </source>
</evidence>
<dbReference type="AlphaFoldDB" id="A0A2R8CAC0"/>
<proteinExistence type="predicted"/>
<accession>A0A2R8CAC0</accession>
<dbReference type="CDD" id="cd00085">
    <property type="entry name" value="HNHc"/>
    <property type="match status" value="1"/>
</dbReference>
<sequence length="343" mass="38380">MRFVQRSDEVPEDFEGRAKDEFDDVLAHRNDPTKTKSFTFKTYKRPEIKQLLQDMFHGKCAYCETFYSASQPMDVEHYRPKGAVSEDDDHDGYWWLAMKWDNLLPSCIDCNRKRKQITPVGDVRQVALIQNGTPEFSQSKVLASGKKDSFPITETGERIFDAPTGAKDNLIALSSPGLLKEEPLLLNPCNDRPAAHLTHHFTSVTDGVDGARPAPVSFMLPAKLADGEGDIYRGDDDLSLKGAVSIHVYGLNRLNLVQARTELLRRLEFLKSVIVQLHALADEIEEATTTEAHISTLLAKSTQKIRALADQITEEIAVMARDDAPYASMVQAWRATFKSELAG</sequence>
<dbReference type="OrthoDB" id="5422822at2"/>
<dbReference type="InterPro" id="IPR003615">
    <property type="entry name" value="HNH_nuc"/>
</dbReference>
<keyword evidence="2" id="KW-1185">Reference proteome</keyword>
<dbReference type="EMBL" id="ONZG01000007">
    <property type="protein sequence ID" value="SPJ29390.1"/>
    <property type="molecule type" value="Genomic_DNA"/>
</dbReference>
<evidence type="ECO:0008006" key="3">
    <source>
        <dbReference type="Google" id="ProtNLM"/>
    </source>
</evidence>
<dbReference type="Gene3D" id="1.10.30.50">
    <property type="match status" value="1"/>
</dbReference>
<dbReference type="RefSeq" id="WP_108788732.1">
    <property type="nucleotide sequence ID" value="NZ_ONZG01000007.1"/>
</dbReference>